<gene>
    <name evidence="1" type="ORF">DYBT9275_03082</name>
</gene>
<organism evidence="1 2">
    <name type="scientific">Dyadobacter helix</name>
    <dbReference type="NCBI Taxonomy" id="2822344"/>
    <lineage>
        <taxon>Bacteria</taxon>
        <taxon>Pseudomonadati</taxon>
        <taxon>Bacteroidota</taxon>
        <taxon>Cytophagia</taxon>
        <taxon>Cytophagales</taxon>
        <taxon>Spirosomataceae</taxon>
        <taxon>Dyadobacter</taxon>
    </lineage>
</organism>
<comment type="caution">
    <text evidence="1">The sequence shown here is derived from an EMBL/GenBank/DDBJ whole genome shotgun (WGS) entry which is preliminary data.</text>
</comment>
<proteinExistence type="predicted"/>
<evidence type="ECO:0000313" key="2">
    <source>
        <dbReference type="Proteomes" id="UP000680038"/>
    </source>
</evidence>
<name>A0A916N6E5_9BACT</name>
<keyword evidence="2" id="KW-1185">Reference proteome</keyword>
<dbReference type="EMBL" id="CAJRAF010000002">
    <property type="protein sequence ID" value="CAG5003169.1"/>
    <property type="molecule type" value="Genomic_DNA"/>
</dbReference>
<dbReference type="RefSeq" id="WP_215239626.1">
    <property type="nucleotide sequence ID" value="NZ_CAJRAF010000002.1"/>
</dbReference>
<dbReference type="Proteomes" id="UP000680038">
    <property type="component" value="Unassembled WGS sequence"/>
</dbReference>
<dbReference type="AlphaFoldDB" id="A0A916N6E5"/>
<evidence type="ECO:0008006" key="3">
    <source>
        <dbReference type="Google" id="ProtNLM"/>
    </source>
</evidence>
<protein>
    <recommendedName>
        <fullName evidence="3">DNA-binding protein</fullName>
    </recommendedName>
</protein>
<reference evidence="1" key="1">
    <citation type="submission" date="2021-04" db="EMBL/GenBank/DDBJ databases">
        <authorList>
            <person name="Rodrigo-Torres L."/>
            <person name="Arahal R. D."/>
            <person name="Lucena T."/>
        </authorList>
    </citation>
    <scope>NUCLEOTIDE SEQUENCE</scope>
    <source>
        <strain evidence="1">CECT 9275</strain>
    </source>
</reference>
<evidence type="ECO:0000313" key="1">
    <source>
        <dbReference type="EMBL" id="CAG5003169.1"/>
    </source>
</evidence>
<dbReference type="Gene3D" id="1.10.150.20">
    <property type="entry name" value="5' to 3' exonuclease, C-terminal subdomain"/>
    <property type="match status" value="1"/>
</dbReference>
<sequence>MKKKSELTGQTGDLPDHLSEPAKRALVAANLTSLKKLSELKEADVTFLHGIGPDAIRKLRTALSAVDLSFRD</sequence>
<accession>A0A916N6E5</accession>